<protein>
    <submittedName>
        <fullName evidence="2">Uncharacterized protein</fullName>
    </submittedName>
</protein>
<feature type="region of interest" description="Disordered" evidence="1">
    <location>
        <begin position="197"/>
        <end position="225"/>
    </location>
</feature>
<keyword evidence="3" id="KW-1185">Reference proteome</keyword>
<name>A0ABR4GBS2_9EURO</name>
<reference evidence="2 3" key="1">
    <citation type="submission" date="2024-07" db="EMBL/GenBank/DDBJ databases">
        <title>Section-level genome sequencing and comparative genomics of Aspergillus sections Usti and Cavernicolus.</title>
        <authorList>
            <consortium name="Lawrence Berkeley National Laboratory"/>
            <person name="Nybo J.L."/>
            <person name="Vesth T.C."/>
            <person name="Theobald S."/>
            <person name="Frisvad J.C."/>
            <person name="Larsen T.O."/>
            <person name="Kjaerboelling I."/>
            <person name="Rothschild-Mancinelli K."/>
            <person name="Lyhne E.K."/>
            <person name="Kogle M.E."/>
            <person name="Barry K."/>
            <person name="Clum A."/>
            <person name="Na H."/>
            <person name="Ledsgaard L."/>
            <person name="Lin J."/>
            <person name="Lipzen A."/>
            <person name="Kuo A."/>
            <person name="Riley R."/>
            <person name="Mondo S."/>
            <person name="Labutti K."/>
            <person name="Haridas S."/>
            <person name="Pangalinan J."/>
            <person name="Salamov A.A."/>
            <person name="Simmons B.A."/>
            <person name="Magnuson J.K."/>
            <person name="Chen J."/>
            <person name="Drula E."/>
            <person name="Henrissat B."/>
            <person name="Wiebenga A."/>
            <person name="Lubbers R.J."/>
            <person name="Gomes A.C."/>
            <person name="Makela M.R."/>
            <person name="Stajich J."/>
            <person name="Grigoriev I.V."/>
            <person name="Mortensen U.H."/>
            <person name="De Vries R.P."/>
            <person name="Baker S.E."/>
            <person name="Andersen M.R."/>
        </authorList>
    </citation>
    <scope>NUCLEOTIDE SEQUENCE [LARGE SCALE GENOMIC DNA]</scope>
    <source>
        <strain evidence="2 3">CBS 209.92</strain>
    </source>
</reference>
<gene>
    <name evidence="2" type="ORF">BJX66DRAFT_136837</name>
</gene>
<evidence type="ECO:0000256" key="1">
    <source>
        <dbReference type="SAM" id="MobiDB-lite"/>
    </source>
</evidence>
<comment type="caution">
    <text evidence="2">The sequence shown here is derived from an EMBL/GenBank/DDBJ whole genome shotgun (WGS) entry which is preliminary data.</text>
</comment>
<dbReference type="EMBL" id="JBFTWV010000026">
    <property type="protein sequence ID" value="KAL2796474.1"/>
    <property type="molecule type" value="Genomic_DNA"/>
</dbReference>
<sequence length="399" mass="45600">MGSYSTSSCSDASGRSKSTAPTIYSDRPTSKRQEEEIDLYDYEYDDEDVYPRDSASTFESDDSADEIEEAPLYEVTDRKRDMYFSDVIPSSSSTFAKLFPSCRRLLIRHDDATLDGNMNLRVDTMVPHRAGYQQDVILFHLRMYDLFARKFSFRRYCRESGREVCHSERRTVSSNFDKPPMLQRSWSSVLASLRPGSSAQGSFLGGHHRRRGSEQSALADETIGSKGGVDRPAALSDSIMLEFSNYAHIELKRRGAGMTKRYEYEYWATKYQWRRESRKDGDLREVSYHLVNTRTSKQVAHIVPEILTPTEAIEEESKGGWIPPSSMWISDPSAFKNMNDVADVIVATGLMVLVDDCIRRRWHRSGPSSFILPTRSSFSKGMDRMGPKRLIDEVFHRAS</sequence>
<feature type="compositionally biased region" description="Acidic residues" evidence="1">
    <location>
        <begin position="59"/>
        <end position="69"/>
    </location>
</feature>
<feature type="compositionally biased region" description="Polar residues" evidence="1">
    <location>
        <begin position="1"/>
        <end position="22"/>
    </location>
</feature>
<feature type="region of interest" description="Disordered" evidence="1">
    <location>
        <begin position="1"/>
        <end position="69"/>
    </location>
</feature>
<accession>A0ABR4GBS2</accession>
<evidence type="ECO:0000313" key="3">
    <source>
        <dbReference type="Proteomes" id="UP001610563"/>
    </source>
</evidence>
<evidence type="ECO:0000313" key="2">
    <source>
        <dbReference type="EMBL" id="KAL2796474.1"/>
    </source>
</evidence>
<feature type="compositionally biased region" description="Acidic residues" evidence="1">
    <location>
        <begin position="35"/>
        <end position="48"/>
    </location>
</feature>
<organism evidence="2 3">
    <name type="scientific">Aspergillus keveii</name>
    <dbReference type="NCBI Taxonomy" id="714993"/>
    <lineage>
        <taxon>Eukaryota</taxon>
        <taxon>Fungi</taxon>
        <taxon>Dikarya</taxon>
        <taxon>Ascomycota</taxon>
        <taxon>Pezizomycotina</taxon>
        <taxon>Eurotiomycetes</taxon>
        <taxon>Eurotiomycetidae</taxon>
        <taxon>Eurotiales</taxon>
        <taxon>Aspergillaceae</taxon>
        <taxon>Aspergillus</taxon>
        <taxon>Aspergillus subgen. Nidulantes</taxon>
    </lineage>
</organism>
<proteinExistence type="predicted"/>
<dbReference type="Proteomes" id="UP001610563">
    <property type="component" value="Unassembled WGS sequence"/>
</dbReference>